<protein>
    <submittedName>
        <fullName evidence="1">Uncharacterized protein</fullName>
    </submittedName>
</protein>
<dbReference type="AlphaFoldDB" id="A0A3P7IR59"/>
<reference evidence="1 2" key="1">
    <citation type="submission" date="2018-11" db="EMBL/GenBank/DDBJ databases">
        <authorList>
            <consortium name="Pathogen Informatics"/>
        </authorList>
    </citation>
    <scope>NUCLEOTIDE SEQUENCE [LARGE SCALE GENOMIC DNA]</scope>
</reference>
<dbReference type="Proteomes" id="UP000270094">
    <property type="component" value="Unassembled WGS sequence"/>
</dbReference>
<evidence type="ECO:0000313" key="1">
    <source>
        <dbReference type="EMBL" id="VDM75660.1"/>
    </source>
</evidence>
<keyword evidence="2" id="KW-1185">Reference proteome</keyword>
<organism evidence="1 2">
    <name type="scientific">Strongylus vulgaris</name>
    <name type="common">Blood worm</name>
    <dbReference type="NCBI Taxonomy" id="40348"/>
    <lineage>
        <taxon>Eukaryota</taxon>
        <taxon>Metazoa</taxon>
        <taxon>Ecdysozoa</taxon>
        <taxon>Nematoda</taxon>
        <taxon>Chromadorea</taxon>
        <taxon>Rhabditida</taxon>
        <taxon>Rhabditina</taxon>
        <taxon>Rhabditomorpha</taxon>
        <taxon>Strongyloidea</taxon>
        <taxon>Strongylidae</taxon>
        <taxon>Strongylus</taxon>
    </lineage>
</organism>
<gene>
    <name evidence="1" type="ORF">SVUK_LOCUS10658</name>
</gene>
<sequence>MRRVVSHPAYRASEEKPDVGINRHIVRAAHNVLQGDWSVISDLYMSALSHETSKRVGEARLGSEHSAVLWHLSTSSYCAPLHLQFWGSQC</sequence>
<name>A0A3P7IR59_STRVU</name>
<dbReference type="EMBL" id="UYYB01095647">
    <property type="protein sequence ID" value="VDM75660.1"/>
    <property type="molecule type" value="Genomic_DNA"/>
</dbReference>
<accession>A0A3P7IR59</accession>
<proteinExistence type="predicted"/>
<evidence type="ECO:0000313" key="2">
    <source>
        <dbReference type="Proteomes" id="UP000270094"/>
    </source>
</evidence>